<dbReference type="CDD" id="cd00200">
    <property type="entry name" value="WD40"/>
    <property type="match status" value="1"/>
</dbReference>
<evidence type="ECO:0000313" key="7">
    <source>
        <dbReference type="EMBL" id="ONH68366.1"/>
    </source>
</evidence>
<dbReference type="InterPro" id="IPR001680">
    <property type="entry name" value="WD40_rpt"/>
</dbReference>
<evidence type="ECO:0000313" key="6">
    <source>
        <dbReference type="EMBL" id="CDR40409.1"/>
    </source>
</evidence>
<evidence type="ECO:0000256" key="2">
    <source>
        <dbReference type="ARBA" id="ARBA00022737"/>
    </source>
</evidence>
<organism evidence="6">
    <name type="scientific">Cyberlindnera fabianii</name>
    <name type="common">Yeast</name>
    <name type="synonym">Hansenula fabianii</name>
    <dbReference type="NCBI Taxonomy" id="36022"/>
    <lineage>
        <taxon>Eukaryota</taxon>
        <taxon>Fungi</taxon>
        <taxon>Dikarya</taxon>
        <taxon>Ascomycota</taxon>
        <taxon>Saccharomycotina</taxon>
        <taxon>Saccharomycetes</taxon>
        <taxon>Phaffomycetales</taxon>
        <taxon>Phaffomycetaceae</taxon>
        <taxon>Cyberlindnera</taxon>
    </lineage>
</organism>
<evidence type="ECO:0000313" key="8">
    <source>
        <dbReference type="Proteomes" id="UP000189513"/>
    </source>
</evidence>
<dbReference type="OMA" id="GHISGCV"/>
<gene>
    <name evidence="7" type="ORF">BON22_2252</name>
    <name evidence="6" type="ORF">CYFA0S_05e00364g</name>
</gene>
<evidence type="ECO:0000259" key="5">
    <source>
        <dbReference type="PROSITE" id="PS50897"/>
    </source>
</evidence>
<dbReference type="SMART" id="SM00320">
    <property type="entry name" value="WD40"/>
    <property type="match status" value="7"/>
</dbReference>
<dbReference type="Pfam" id="PF21889">
    <property type="entry name" value="TPR1-like_2nd"/>
    <property type="match status" value="1"/>
</dbReference>
<dbReference type="Pfam" id="PF00400">
    <property type="entry name" value="WD40"/>
    <property type="match status" value="5"/>
</dbReference>
<dbReference type="PANTHER" id="PTHR22838:SF0">
    <property type="entry name" value="WD REPEAT-CONTAINING PROTEIN 26"/>
    <property type="match status" value="1"/>
</dbReference>
<evidence type="ECO:0000256" key="4">
    <source>
        <dbReference type="SAM" id="MobiDB-lite"/>
    </source>
</evidence>
<protein>
    <submittedName>
        <fullName evidence="6">CYFA0S05e00364g1_1</fullName>
    </submittedName>
    <submittedName>
        <fullName evidence="7">WD repeat-containing protein 26</fullName>
    </submittedName>
</protein>
<feature type="repeat" description="WD" evidence="3">
    <location>
        <begin position="492"/>
        <end position="529"/>
    </location>
</feature>
<feature type="domain" description="CTLH" evidence="5">
    <location>
        <begin position="66"/>
        <end position="121"/>
    </location>
</feature>
<keyword evidence="1 3" id="KW-0853">WD repeat</keyword>
<dbReference type="InterPro" id="IPR006595">
    <property type="entry name" value="CTLH_C"/>
</dbReference>
<dbReference type="Pfam" id="PF23627">
    <property type="entry name" value="LisH_WDR26"/>
    <property type="match status" value="1"/>
</dbReference>
<evidence type="ECO:0000256" key="1">
    <source>
        <dbReference type="ARBA" id="ARBA00022574"/>
    </source>
</evidence>
<accession>A0A061AYF1</accession>
<dbReference type="STRING" id="36022.A0A061AYF1"/>
<keyword evidence="2" id="KW-0677">Repeat</keyword>
<feature type="repeat" description="WD" evidence="3">
    <location>
        <begin position="239"/>
        <end position="274"/>
    </location>
</feature>
<dbReference type="EMBL" id="MPUK01000003">
    <property type="protein sequence ID" value="ONH68366.1"/>
    <property type="molecule type" value="Genomic_DNA"/>
</dbReference>
<dbReference type="PROSITE" id="PS50294">
    <property type="entry name" value="WD_REPEATS_REGION"/>
    <property type="match status" value="3"/>
</dbReference>
<feature type="repeat" description="WD" evidence="3">
    <location>
        <begin position="282"/>
        <end position="323"/>
    </location>
</feature>
<dbReference type="VEuPathDB" id="FungiDB:BON22_2252"/>
<dbReference type="Proteomes" id="UP000189513">
    <property type="component" value="Unassembled WGS sequence"/>
</dbReference>
<sequence>MPRIDELINSPAKPTPTPRTITSQFPELDPDELTRLMIQSLSDLGYTESAAHLKQESGLELDSPVINTFIEHIKNGEFESAESGIDELHLVDDSEEVKRSIRFLIRRQKFLEALYVKNETTASALQLIRTEMNPVTETPTIRALTALLMNRDSERLQRGNGWLGDLTATRDNLLNEISKFINPNEMIPKYRLFKLIQQSIQYQKSMTLYQFGDDSQQVSLYEDIKSDKTNFPNTILKTLTDHTDEVWYIAFSNNGKILATASADNFVNLYDVDNDFKLIHKLEGHDKAVMYVSFSPDDTRLLTCSLESTTRLWDVETGECEREIGMSNGSRIWSGDWSPQGDIFVLGSPDKEVWVYDSYTGEMLHKWEGSIINDLKISSDLKLIAVTYDRNIEVWDLKTRQKLKTLEVGERITSISTSKKHPEQVLINVSPNELQLWDWKRALLIAKYVGHKQEKFILRSCFGYDETVVCSGSEDGRVFLWNREFGALLGVFDAHKGNTNCIAWNDAKKSVFASSGDDHVVRIWGPSKK</sequence>
<reference evidence="6" key="1">
    <citation type="journal article" date="2014" name="Genome Announc.">
        <title>Genome sequence of the yeast Cyberlindnera fabianii (Hansenula fabianii).</title>
        <authorList>
            <person name="Freel K.C."/>
            <person name="Sarilar V."/>
            <person name="Neuveglise C."/>
            <person name="Devillers H."/>
            <person name="Friedrich A."/>
            <person name="Schacherer J."/>
        </authorList>
    </citation>
    <scope>NUCLEOTIDE SEQUENCE</scope>
    <source>
        <strain evidence="6">YJS4271</strain>
    </source>
</reference>
<feature type="repeat" description="WD" evidence="3">
    <location>
        <begin position="383"/>
        <end position="405"/>
    </location>
</feature>
<dbReference type="OrthoDB" id="972532at2759"/>
<keyword evidence="8" id="KW-1185">Reference proteome</keyword>
<dbReference type="GO" id="GO:0034657">
    <property type="term" value="C:GID complex"/>
    <property type="evidence" value="ECO:0007669"/>
    <property type="project" value="TreeGrafter"/>
</dbReference>
<dbReference type="PROSITE" id="PS50897">
    <property type="entry name" value="CTLH"/>
    <property type="match status" value="1"/>
</dbReference>
<name>A0A061AYF1_CYBFA</name>
<dbReference type="PROSITE" id="PS50082">
    <property type="entry name" value="WD_REPEATS_2"/>
    <property type="match status" value="4"/>
</dbReference>
<feature type="region of interest" description="Disordered" evidence="4">
    <location>
        <begin position="1"/>
        <end position="25"/>
    </location>
</feature>
<proteinExistence type="predicted"/>
<dbReference type="InterPro" id="IPR006594">
    <property type="entry name" value="LisH"/>
</dbReference>
<dbReference type="EMBL" id="LK052890">
    <property type="protein sequence ID" value="CDR40409.1"/>
    <property type="molecule type" value="Genomic_DNA"/>
</dbReference>
<dbReference type="AlphaFoldDB" id="A0A061AYF1"/>
<reference evidence="7" key="3">
    <citation type="submission" date="2017-01" db="EMBL/GenBank/DDBJ databases">
        <authorList>
            <person name="Mah S.A."/>
            <person name="Swanson W.J."/>
            <person name="Moy G.W."/>
            <person name="Vacquier V.D."/>
        </authorList>
    </citation>
    <scope>NUCLEOTIDE SEQUENCE [LARGE SCALE GENOMIC DNA]</scope>
    <source>
        <strain evidence="7">65</strain>
    </source>
</reference>
<dbReference type="InterPro" id="IPR015943">
    <property type="entry name" value="WD40/YVTN_repeat-like_dom_sf"/>
</dbReference>
<dbReference type="InterPro" id="IPR051350">
    <property type="entry name" value="WD_repeat-ST_regulator"/>
</dbReference>
<dbReference type="PROSITE" id="PS50896">
    <property type="entry name" value="LISH"/>
    <property type="match status" value="1"/>
</dbReference>
<dbReference type="Gene3D" id="2.130.10.10">
    <property type="entry name" value="YVTN repeat-like/Quinoprotein amine dehydrogenase"/>
    <property type="match status" value="1"/>
</dbReference>
<dbReference type="PANTHER" id="PTHR22838">
    <property type="entry name" value="WD REPEAT PROTEIN 26-RELATED"/>
    <property type="match status" value="1"/>
</dbReference>
<dbReference type="GO" id="GO:0043161">
    <property type="term" value="P:proteasome-mediated ubiquitin-dependent protein catabolic process"/>
    <property type="evidence" value="ECO:0007669"/>
    <property type="project" value="TreeGrafter"/>
</dbReference>
<evidence type="ECO:0000256" key="3">
    <source>
        <dbReference type="PROSITE-ProRule" id="PRU00221"/>
    </source>
</evidence>
<dbReference type="SUPFAM" id="SSF50978">
    <property type="entry name" value="WD40 repeat-like"/>
    <property type="match status" value="1"/>
</dbReference>
<reference evidence="8" key="2">
    <citation type="journal article" date="2017" name="Genome Announc.">
        <title>Genome sequences of Cyberlindnera fabianii 65, Pichia kudriavzevii 129, and Saccharomyces cerevisiae 131 isolated from fermented masau fruits in Zimbabwe.</title>
        <authorList>
            <person name="van Rijswijck I.M.H."/>
            <person name="Derks M.F.L."/>
            <person name="Abee T."/>
            <person name="de Ridder D."/>
            <person name="Smid E.J."/>
        </authorList>
    </citation>
    <scope>NUCLEOTIDE SEQUENCE [LARGE SCALE GENOMIC DNA]</scope>
    <source>
        <strain evidence="8">65</strain>
    </source>
</reference>
<dbReference type="InterPro" id="IPR054080">
    <property type="entry name" value="TPR1-like_2nd"/>
</dbReference>
<dbReference type="InterPro" id="IPR036322">
    <property type="entry name" value="WD40_repeat_dom_sf"/>
</dbReference>